<dbReference type="EnsemblProtists" id="EOD36127">
    <property type="protein sequence ID" value="EOD36127"/>
    <property type="gene ID" value="EMIHUDRAFT_70903"/>
</dbReference>
<protein>
    <recommendedName>
        <fullName evidence="2">Helicase ATP-binding domain-containing protein</fullName>
    </recommendedName>
</protein>
<feature type="domain" description="Helicase ATP-binding" evidence="2">
    <location>
        <begin position="24"/>
        <end position="79"/>
    </location>
</feature>
<dbReference type="KEGG" id="ehx:EMIHUDRAFT_70903"/>
<dbReference type="RefSeq" id="XP_005788556.1">
    <property type="nucleotide sequence ID" value="XM_005788499.1"/>
</dbReference>
<dbReference type="HOGENOM" id="CLU_001103_17_5_1"/>
<dbReference type="PANTHER" id="PTHR13710">
    <property type="entry name" value="DNA HELICASE RECQ FAMILY MEMBER"/>
    <property type="match status" value="1"/>
</dbReference>
<reference evidence="3" key="2">
    <citation type="submission" date="2024-10" db="UniProtKB">
        <authorList>
            <consortium name="EnsemblProtists"/>
        </authorList>
    </citation>
    <scope>IDENTIFICATION</scope>
</reference>
<dbReference type="GO" id="GO:0003676">
    <property type="term" value="F:nucleic acid binding"/>
    <property type="evidence" value="ECO:0007669"/>
    <property type="project" value="InterPro"/>
</dbReference>
<dbReference type="SUPFAM" id="SSF52540">
    <property type="entry name" value="P-loop containing nucleoside triphosphate hydrolases"/>
    <property type="match status" value="1"/>
</dbReference>
<sequence>AQLLQTLRKYFGHEAFRGSQEEVILKLLQGNHVFYQERTGLGKSLVYQLPALLETPSKGRITLVISPLRSLMQNQVMQL</sequence>
<proteinExistence type="inferred from homology"/>
<dbReference type="GO" id="GO:0005694">
    <property type="term" value="C:chromosome"/>
    <property type="evidence" value="ECO:0007669"/>
    <property type="project" value="TreeGrafter"/>
</dbReference>
<dbReference type="Pfam" id="PF00270">
    <property type="entry name" value="DEAD"/>
    <property type="match status" value="1"/>
</dbReference>
<dbReference type="Proteomes" id="UP000013827">
    <property type="component" value="Unassembled WGS sequence"/>
</dbReference>
<dbReference type="GO" id="GO:0009378">
    <property type="term" value="F:four-way junction helicase activity"/>
    <property type="evidence" value="ECO:0007669"/>
    <property type="project" value="TreeGrafter"/>
</dbReference>
<dbReference type="OMA" id="YFGHEAF"/>
<dbReference type="GeneID" id="17281398"/>
<dbReference type="InterPro" id="IPR027417">
    <property type="entry name" value="P-loop_NTPase"/>
</dbReference>
<dbReference type="GO" id="GO:0043138">
    <property type="term" value="F:3'-5' DNA helicase activity"/>
    <property type="evidence" value="ECO:0007669"/>
    <property type="project" value="TreeGrafter"/>
</dbReference>
<dbReference type="STRING" id="2903.R1DMC7"/>
<comment type="similarity">
    <text evidence="1">Belongs to the helicase family. RecQ subfamily.</text>
</comment>
<name>A0A0D3KK42_EMIH1</name>
<evidence type="ECO:0000259" key="2">
    <source>
        <dbReference type="PROSITE" id="PS51192"/>
    </source>
</evidence>
<dbReference type="InterPro" id="IPR011545">
    <property type="entry name" value="DEAD/DEAH_box_helicase_dom"/>
</dbReference>
<dbReference type="PROSITE" id="PS51192">
    <property type="entry name" value="HELICASE_ATP_BIND_1"/>
    <property type="match status" value="1"/>
</dbReference>
<evidence type="ECO:0000313" key="3">
    <source>
        <dbReference type="EnsemblProtists" id="EOD36127"/>
    </source>
</evidence>
<accession>A0A0D3KK42</accession>
<keyword evidence="4" id="KW-1185">Reference proteome</keyword>
<dbReference type="GO" id="GO:0005654">
    <property type="term" value="C:nucleoplasm"/>
    <property type="evidence" value="ECO:0007669"/>
    <property type="project" value="TreeGrafter"/>
</dbReference>
<dbReference type="GO" id="GO:0005524">
    <property type="term" value="F:ATP binding"/>
    <property type="evidence" value="ECO:0007669"/>
    <property type="project" value="InterPro"/>
</dbReference>
<dbReference type="AlphaFoldDB" id="A0A0D3KK42"/>
<evidence type="ECO:0000313" key="4">
    <source>
        <dbReference type="Proteomes" id="UP000013827"/>
    </source>
</evidence>
<evidence type="ECO:0000256" key="1">
    <source>
        <dbReference type="ARBA" id="ARBA00005446"/>
    </source>
</evidence>
<dbReference type="eggNOG" id="KOG0351">
    <property type="taxonomic scope" value="Eukaryota"/>
</dbReference>
<dbReference type="PANTHER" id="PTHR13710:SF157">
    <property type="entry name" value="DNA HELICASE"/>
    <property type="match status" value="1"/>
</dbReference>
<dbReference type="PaxDb" id="2903-EOD36127"/>
<dbReference type="GO" id="GO:0000724">
    <property type="term" value="P:double-strand break repair via homologous recombination"/>
    <property type="evidence" value="ECO:0007669"/>
    <property type="project" value="TreeGrafter"/>
</dbReference>
<dbReference type="GO" id="GO:0005737">
    <property type="term" value="C:cytoplasm"/>
    <property type="evidence" value="ECO:0007669"/>
    <property type="project" value="TreeGrafter"/>
</dbReference>
<dbReference type="Gene3D" id="3.40.50.300">
    <property type="entry name" value="P-loop containing nucleotide triphosphate hydrolases"/>
    <property type="match status" value="1"/>
</dbReference>
<dbReference type="InterPro" id="IPR014001">
    <property type="entry name" value="Helicase_ATP-bd"/>
</dbReference>
<dbReference type="GO" id="GO:0000723">
    <property type="term" value="P:telomere maintenance"/>
    <property type="evidence" value="ECO:0007669"/>
    <property type="project" value="TreeGrafter"/>
</dbReference>
<organism evidence="3 4">
    <name type="scientific">Emiliania huxleyi (strain CCMP1516)</name>
    <dbReference type="NCBI Taxonomy" id="280463"/>
    <lineage>
        <taxon>Eukaryota</taxon>
        <taxon>Haptista</taxon>
        <taxon>Haptophyta</taxon>
        <taxon>Prymnesiophyceae</taxon>
        <taxon>Isochrysidales</taxon>
        <taxon>Noelaerhabdaceae</taxon>
        <taxon>Emiliania</taxon>
    </lineage>
</organism>
<reference evidence="4" key="1">
    <citation type="journal article" date="2013" name="Nature">
        <title>Pan genome of the phytoplankton Emiliania underpins its global distribution.</title>
        <authorList>
            <person name="Read B.A."/>
            <person name="Kegel J."/>
            <person name="Klute M.J."/>
            <person name="Kuo A."/>
            <person name="Lefebvre S.C."/>
            <person name="Maumus F."/>
            <person name="Mayer C."/>
            <person name="Miller J."/>
            <person name="Monier A."/>
            <person name="Salamov A."/>
            <person name="Young J."/>
            <person name="Aguilar M."/>
            <person name="Claverie J.M."/>
            <person name="Frickenhaus S."/>
            <person name="Gonzalez K."/>
            <person name="Herman E.K."/>
            <person name="Lin Y.C."/>
            <person name="Napier J."/>
            <person name="Ogata H."/>
            <person name="Sarno A.F."/>
            <person name="Shmutz J."/>
            <person name="Schroeder D."/>
            <person name="de Vargas C."/>
            <person name="Verret F."/>
            <person name="von Dassow P."/>
            <person name="Valentin K."/>
            <person name="Van de Peer Y."/>
            <person name="Wheeler G."/>
            <person name="Dacks J.B."/>
            <person name="Delwiche C.F."/>
            <person name="Dyhrman S.T."/>
            <person name="Glockner G."/>
            <person name="John U."/>
            <person name="Richards T."/>
            <person name="Worden A.Z."/>
            <person name="Zhang X."/>
            <person name="Grigoriev I.V."/>
            <person name="Allen A.E."/>
            <person name="Bidle K."/>
            <person name="Borodovsky M."/>
            <person name="Bowler C."/>
            <person name="Brownlee C."/>
            <person name="Cock J.M."/>
            <person name="Elias M."/>
            <person name="Gladyshev V.N."/>
            <person name="Groth M."/>
            <person name="Guda C."/>
            <person name="Hadaegh A."/>
            <person name="Iglesias-Rodriguez M.D."/>
            <person name="Jenkins J."/>
            <person name="Jones B.M."/>
            <person name="Lawson T."/>
            <person name="Leese F."/>
            <person name="Lindquist E."/>
            <person name="Lobanov A."/>
            <person name="Lomsadze A."/>
            <person name="Malik S.B."/>
            <person name="Marsh M.E."/>
            <person name="Mackinder L."/>
            <person name="Mock T."/>
            <person name="Mueller-Roeber B."/>
            <person name="Pagarete A."/>
            <person name="Parker M."/>
            <person name="Probert I."/>
            <person name="Quesneville H."/>
            <person name="Raines C."/>
            <person name="Rensing S.A."/>
            <person name="Riano-Pachon D.M."/>
            <person name="Richier S."/>
            <person name="Rokitta S."/>
            <person name="Shiraiwa Y."/>
            <person name="Soanes D.M."/>
            <person name="van der Giezen M."/>
            <person name="Wahlund T.M."/>
            <person name="Williams B."/>
            <person name="Wilson W."/>
            <person name="Wolfe G."/>
            <person name="Wurch L.L."/>
        </authorList>
    </citation>
    <scope>NUCLEOTIDE SEQUENCE</scope>
</reference>